<dbReference type="InterPro" id="IPR046960">
    <property type="entry name" value="PPR_At4g14850-like_plant"/>
</dbReference>
<keyword evidence="5" id="KW-1185">Reference proteome</keyword>
<reference evidence="4 5" key="1">
    <citation type="journal article" date="2022" name="Nat. Plants">
        <title>Genomes of leafy and leafless Platanthera orchids illuminate the evolution of mycoheterotrophy.</title>
        <authorList>
            <person name="Li M.H."/>
            <person name="Liu K.W."/>
            <person name="Li Z."/>
            <person name="Lu H.C."/>
            <person name="Ye Q.L."/>
            <person name="Zhang D."/>
            <person name="Wang J.Y."/>
            <person name="Li Y.F."/>
            <person name="Zhong Z.M."/>
            <person name="Liu X."/>
            <person name="Yu X."/>
            <person name="Liu D.K."/>
            <person name="Tu X.D."/>
            <person name="Liu B."/>
            <person name="Hao Y."/>
            <person name="Liao X.Y."/>
            <person name="Jiang Y.T."/>
            <person name="Sun W.H."/>
            <person name="Chen J."/>
            <person name="Chen Y.Q."/>
            <person name="Ai Y."/>
            <person name="Zhai J.W."/>
            <person name="Wu S.S."/>
            <person name="Zhou Z."/>
            <person name="Hsiao Y.Y."/>
            <person name="Wu W.L."/>
            <person name="Chen Y.Y."/>
            <person name="Lin Y.F."/>
            <person name="Hsu J.L."/>
            <person name="Li C.Y."/>
            <person name="Wang Z.W."/>
            <person name="Zhao X."/>
            <person name="Zhong W.Y."/>
            <person name="Ma X.K."/>
            <person name="Ma L."/>
            <person name="Huang J."/>
            <person name="Chen G.Z."/>
            <person name="Huang M.Z."/>
            <person name="Huang L."/>
            <person name="Peng D.H."/>
            <person name="Luo Y.B."/>
            <person name="Zou S.Q."/>
            <person name="Chen S.P."/>
            <person name="Lan S."/>
            <person name="Tsai W.C."/>
            <person name="Van de Peer Y."/>
            <person name="Liu Z.J."/>
        </authorList>
    </citation>
    <scope>NUCLEOTIDE SEQUENCE [LARGE SCALE GENOMIC DNA]</scope>
    <source>
        <strain evidence="4">Lor288</strain>
    </source>
</reference>
<dbReference type="PANTHER" id="PTHR47926">
    <property type="entry name" value="PENTATRICOPEPTIDE REPEAT-CONTAINING PROTEIN"/>
    <property type="match status" value="1"/>
</dbReference>
<dbReference type="InterPro" id="IPR011990">
    <property type="entry name" value="TPR-like_helical_dom_sf"/>
</dbReference>
<feature type="repeat" description="PPR" evidence="2">
    <location>
        <begin position="217"/>
        <end position="251"/>
    </location>
</feature>
<dbReference type="Pfam" id="PF20431">
    <property type="entry name" value="E_motif"/>
    <property type="match status" value="1"/>
</dbReference>
<sequence length="627" mass="69918">MKSNSPVISFPPHLPFLSRSRTLKTLLFSAISSSSSLHQLRQIHALIHLFGLHASSLLVAKLLRRLSDLGIVPPNPYPSLLFSQVPSPNSFLWTAFIRSHSFSSPLSIYLLMRRQRPPPPPLSFTFSALLKSAQSISEGIQIHAQTISMGGFDSDLFVLNTLIDMYIRSNHVTNARQVFDEMRVRDILSWTSLVVAYSRIGDMDSAAELFEQSPAKDVVSWTAMVGGYSQNARPREALTVFKRMQASGVAFDEISLLGAINACAQLGTSNYAIWIRQVVDRVAVRKSGLVGSAMVDMYSKCGLIVDAQRMFLEISEKDVYSYSAMISGLAAHGRAADAIALFEEMVTTTDVRPNRVTFINVLTACSHAGLVEEGRRYFSLMKKKYRITPDADHYTCMTDLLGRVGFIVEAHELVQSMPVEPNAAVWGALLGACRIHVNPEIAKIASERLFQLEPEGIGHYIVLSNIYASAGMWDEVSKLRKIVRGMGLRKNPASSWMESGDGVIHEFFAGDELHPRSKEMKETLEYLLGRLRLAGYVPVLRSVVYDVSDVEKERILKGHSEKLALAFGVLTTGVRDVIRIVKNVRICEDCHVVMKMASSVIEREIAVRDNLRFHHFRNGVCSCCDFW</sequence>
<organism evidence="4 5">
    <name type="scientific">Platanthera guangdongensis</name>
    <dbReference type="NCBI Taxonomy" id="2320717"/>
    <lineage>
        <taxon>Eukaryota</taxon>
        <taxon>Viridiplantae</taxon>
        <taxon>Streptophyta</taxon>
        <taxon>Embryophyta</taxon>
        <taxon>Tracheophyta</taxon>
        <taxon>Spermatophyta</taxon>
        <taxon>Magnoliopsida</taxon>
        <taxon>Liliopsida</taxon>
        <taxon>Asparagales</taxon>
        <taxon>Orchidaceae</taxon>
        <taxon>Orchidoideae</taxon>
        <taxon>Orchideae</taxon>
        <taxon>Orchidinae</taxon>
        <taxon>Platanthera</taxon>
    </lineage>
</organism>
<dbReference type="EMBL" id="JBBWWR010000021">
    <property type="protein sequence ID" value="KAK8938179.1"/>
    <property type="molecule type" value="Genomic_DNA"/>
</dbReference>
<dbReference type="Pfam" id="PF14432">
    <property type="entry name" value="DYW_deaminase"/>
    <property type="match status" value="1"/>
</dbReference>
<dbReference type="Pfam" id="PF01535">
    <property type="entry name" value="PPR"/>
    <property type="match status" value="4"/>
</dbReference>
<dbReference type="PROSITE" id="PS51375">
    <property type="entry name" value="PPR"/>
    <property type="match status" value="3"/>
</dbReference>
<dbReference type="NCBIfam" id="TIGR00756">
    <property type="entry name" value="PPR"/>
    <property type="match status" value="4"/>
</dbReference>
<feature type="domain" description="DYW" evidence="3">
    <location>
        <begin position="535"/>
        <end position="627"/>
    </location>
</feature>
<evidence type="ECO:0000259" key="3">
    <source>
        <dbReference type="Pfam" id="PF14432"/>
    </source>
</evidence>
<dbReference type="PANTHER" id="PTHR47926:SF523">
    <property type="entry name" value="DYW DOMAIN-CONTAINING PROTEIN"/>
    <property type="match status" value="1"/>
</dbReference>
<evidence type="ECO:0000256" key="1">
    <source>
        <dbReference type="ARBA" id="ARBA00022737"/>
    </source>
</evidence>
<accession>A0ABR2LDK2</accession>
<dbReference type="Gene3D" id="1.25.40.10">
    <property type="entry name" value="Tetratricopeptide repeat domain"/>
    <property type="match status" value="2"/>
</dbReference>
<feature type="repeat" description="PPR" evidence="2">
    <location>
        <begin position="155"/>
        <end position="189"/>
    </location>
</feature>
<dbReference type="Pfam" id="PF13041">
    <property type="entry name" value="PPR_2"/>
    <property type="match status" value="1"/>
</dbReference>
<dbReference type="Proteomes" id="UP001412067">
    <property type="component" value="Unassembled WGS sequence"/>
</dbReference>
<evidence type="ECO:0000256" key="2">
    <source>
        <dbReference type="PROSITE-ProRule" id="PRU00708"/>
    </source>
</evidence>
<evidence type="ECO:0000313" key="5">
    <source>
        <dbReference type="Proteomes" id="UP001412067"/>
    </source>
</evidence>
<proteinExistence type="predicted"/>
<dbReference type="InterPro" id="IPR032867">
    <property type="entry name" value="DYW_dom"/>
</dbReference>
<gene>
    <name evidence="4" type="primary">PCMP-H17</name>
    <name evidence="4" type="ORF">KSP40_PGU009355</name>
</gene>
<name>A0ABR2LDK2_9ASPA</name>
<dbReference type="InterPro" id="IPR002885">
    <property type="entry name" value="PPR_rpt"/>
</dbReference>
<protein>
    <submittedName>
        <fullName evidence="4">Pentatricopeptide repeat-containing protein</fullName>
    </submittedName>
</protein>
<dbReference type="InterPro" id="IPR046848">
    <property type="entry name" value="E_motif"/>
</dbReference>
<evidence type="ECO:0000313" key="4">
    <source>
        <dbReference type="EMBL" id="KAK8938179.1"/>
    </source>
</evidence>
<keyword evidence="1" id="KW-0677">Repeat</keyword>
<comment type="caution">
    <text evidence="4">The sequence shown here is derived from an EMBL/GenBank/DDBJ whole genome shotgun (WGS) entry which is preliminary data.</text>
</comment>
<feature type="repeat" description="PPR" evidence="2">
    <location>
        <begin position="318"/>
        <end position="348"/>
    </location>
</feature>